<dbReference type="Proteomes" id="UP000285844">
    <property type="component" value="Unassembled WGS sequence"/>
</dbReference>
<proteinExistence type="predicted"/>
<comment type="caution">
    <text evidence="3">The sequence shown here is derived from an EMBL/GenBank/DDBJ whole genome shotgun (WGS) entry which is preliminary data.</text>
</comment>
<gene>
    <name evidence="4" type="ORF">DW007_15280</name>
    <name evidence="3" type="ORF">DW811_10355</name>
    <name evidence="2" type="ORF">DW858_09995</name>
</gene>
<dbReference type="Proteomes" id="UP000285201">
    <property type="component" value="Unassembled WGS sequence"/>
</dbReference>
<name>A0A415PCI6_9FIRM</name>
<evidence type="ECO:0000313" key="3">
    <source>
        <dbReference type="EMBL" id="RHD07297.1"/>
    </source>
</evidence>
<keyword evidence="1" id="KW-0732">Signal</keyword>
<dbReference type="RefSeq" id="WP_118009799.1">
    <property type="nucleotide sequence ID" value="NZ_DAWDTH010000008.1"/>
</dbReference>
<dbReference type="AlphaFoldDB" id="A0A415PCI6"/>
<dbReference type="Proteomes" id="UP000284794">
    <property type="component" value="Unassembled WGS sequence"/>
</dbReference>
<evidence type="ECO:0000313" key="4">
    <source>
        <dbReference type="EMBL" id="RHL64689.1"/>
    </source>
</evidence>
<dbReference type="EMBL" id="QROY01000022">
    <property type="protein sequence ID" value="RHL64689.1"/>
    <property type="molecule type" value="Genomic_DNA"/>
</dbReference>
<evidence type="ECO:0000313" key="6">
    <source>
        <dbReference type="Proteomes" id="UP000285201"/>
    </source>
</evidence>
<protein>
    <submittedName>
        <fullName evidence="3">Uncharacterized protein</fullName>
    </submittedName>
</protein>
<dbReference type="PROSITE" id="PS51257">
    <property type="entry name" value="PROKAR_LIPOPROTEIN"/>
    <property type="match status" value="1"/>
</dbReference>
<evidence type="ECO:0000313" key="5">
    <source>
        <dbReference type="Proteomes" id="UP000284794"/>
    </source>
</evidence>
<reference evidence="5 6" key="1">
    <citation type="submission" date="2018-08" db="EMBL/GenBank/DDBJ databases">
        <title>A genome reference for cultivated species of the human gut microbiota.</title>
        <authorList>
            <person name="Zou Y."/>
            <person name="Xue W."/>
            <person name="Luo G."/>
        </authorList>
    </citation>
    <scope>NUCLEOTIDE SEQUENCE [LARGE SCALE GENOMIC DNA]</scope>
    <source>
        <strain evidence="4 6">AF36-7BH</strain>
        <strain evidence="3 5">AM32-2AC</strain>
        <strain evidence="2 7">AM37-3BH</strain>
    </source>
</reference>
<evidence type="ECO:0000256" key="1">
    <source>
        <dbReference type="SAM" id="SignalP"/>
    </source>
</evidence>
<dbReference type="EMBL" id="QSHM01000011">
    <property type="protein sequence ID" value="RHC12440.1"/>
    <property type="molecule type" value="Genomic_DNA"/>
</dbReference>
<evidence type="ECO:0000313" key="2">
    <source>
        <dbReference type="EMBL" id="RHC12440.1"/>
    </source>
</evidence>
<feature type="chain" id="PRO_5044397949" evidence="1">
    <location>
        <begin position="28"/>
        <end position="130"/>
    </location>
</feature>
<evidence type="ECO:0000313" key="7">
    <source>
        <dbReference type="Proteomes" id="UP000285844"/>
    </source>
</evidence>
<organism evidence="3 5">
    <name type="scientific">Lachnospira eligens</name>
    <dbReference type="NCBI Taxonomy" id="39485"/>
    <lineage>
        <taxon>Bacteria</taxon>
        <taxon>Bacillati</taxon>
        <taxon>Bacillota</taxon>
        <taxon>Clostridia</taxon>
        <taxon>Lachnospirales</taxon>
        <taxon>Lachnospiraceae</taxon>
        <taxon>Lachnospira</taxon>
    </lineage>
</organism>
<feature type="signal peptide" evidence="1">
    <location>
        <begin position="1"/>
        <end position="27"/>
    </location>
</feature>
<sequence length="130" mass="13929">MIKKIKRIVIPMITTVLIAGSCMVVSAGTERDSITSGGLTMEYSVTATDHRASAGASVNTCSDLYVTGTAYKHLIGREPEPMNLGNSASQSYSVYAYVSSEYTYFEKIKATFGANSNDDDVVKAGLMATY</sequence>
<dbReference type="EMBL" id="QSIS01000014">
    <property type="protein sequence ID" value="RHD07297.1"/>
    <property type="molecule type" value="Genomic_DNA"/>
</dbReference>
<accession>A0A415PCI6</accession>